<name>A0A154V1C7_9MICO</name>
<protein>
    <recommendedName>
        <fullName evidence="2">Type VII secretion system protein EssD-like domain-containing protein</fullName>
    </recommendedName>
</protein>
<dbReference type="AlphaFoldDB" id="A0A154V1C7"/>
<reference evidence="3 4" key="1">
    <citation type="submission" date="2016-01" db="EMBL/GenBank/DDBJ databases">
        <title>Draft genome sequence of Clavibacter michiganensis subsp. tessellarius DOAB 609.</title>
        <authorList>
            <person name="Tambong J.T."/>
        </authorList>
    </citation>
    <scope>NUCLEOTIDE SEQUENCE [LARGE SCALE GENOMIC DNA]</scope>
    <source>
        <strain evidence="3 4">DOAB 609</strain>
    </source>
</reference>
<dbReference type="OrthoDB" id="2086631at2"/>
<evidence type="ECO:0000259" key="2">
    <source>
        <dbReference type="Pfam" id="PF13930"/>
    </source>
</evidence>
<accession>A0A154V1C7</accession>
<feature type="region of interest" description="Disordered" evidence="1">
    <location>
        <begin position="484"/>
        <end position="509"/>
    </location>
</feature>
<dbReference type="Proteomes" id="UP000076218">
    <property type="component" value="Unassembled WGS sequence"/>
</dbReference>
<dbReference type="STRING" id="31965.AWH51_09370"/>
<evidence type="ECO:0000313" key="3">
    <source>
        <dbReference type="EMBL" id="KZC95188.1"/>
    </source>
</evidence>
<feature type="region of interest" description="Disordered" evidence="1">
    <location>
        <begin position="433"/>
        <end position="468"/>
    </location>
</feature>
<dbReference type="RefSeq" id="WP_063071476.1">
    <property type="nucleotide sequence ID" value="NZ_LQXA01000029.1"/>
</dbReference>
<comment type="caution">
    <text evidence="3">The sequence shown here is derived from an EMBL/GenBank/DDBJ whole genome shotgun (WGS) entry which is preliminary data.</text>
</comment>
<organism evidence="3 4">
    <name type="scientific">Clavibacter tessellarius</name>
    <dbReference type="NCBI Taxonomy" id="31965"/>
    <lineage>
        <taxon>Bacteria</taxon>
        <taxon>Bacillati</taxon>
        <taxon>Actinomycetota</taxon>
        <taxon>Actinomycetes</taxon>
        <taxon>Micrococcales</taxon>
        <taxon>Microbacteriaceae</taxon>
        <taxon>Clavibacter</taxon>
    </lineage>
</organism>
<feature type="domain" description="Type VII secretion system protein EssD-like" evidence="2">
    <location>
        <begin position="538"/>
        <end position="665"/>
    </location>
</feature>
<sequence>MIAELIKPHLIPGTDIDPGLVSNSATSYSKTATAISTHANAVVTSWSGLSEHYSAPEAPELLAAMSPVGTDAQTVADKLTKVSTLLDQLASDIATPVRRLKELQAEAEDFVAKVGGGVDITVTGSTGTTKHHVQWFNHQETLDRNNDLIAQVDAEVAKISTASATCIDGINRLRGDQCMPIAPAVSAEQLFASPDVSWGNVGRAPRGCGVSASAGFLTFVGGTWDGIAAIGGYNTADGTEKFSTSLNAIGGIASGLGTLAITLASPTTALTAFAPSEDVPEPLRGPQAWYRENLQALASGIAGTPEQWDDDPVAAGTTGLLGLGSLFVGGAGIVPDSLRGASILARTGGALEHASTLATDGSRLAAGLSRAGTLTTKVAELLGANPRLALVTTDDETIQAYFRGLATDGADDGLVRDTTLSTTIHDLAEAEKHAEALPDPVPSHVNTPPDETHETGPGRGIHAVDPTDTDTDHLSATEYFPEAKGAHLGSPQAPHETPPTGPHAPTGDDYWKPLSHDEIQNLPVVRDGSHLVDGKLSPNTWYQTGEHEYLYRTNEHGHIDRVIAEDLRFTTREIRPPHDPNTLGKIQGVDHAGHLIAFRYGGSDELDNLVSQLIRINKSRYYRVENQWGRALSADPPQRVSLDLRIDTDPVTGRPYRFEVNYDIDGESFSPEFLQ</sequence>
<proteinExistence type="predicted"/>
<dbReference type="Pfam" id="PF13930">
    <property type="entry name" value="Endonuclea_NS_2"/>
    <property type="match status" value="1"/>
</dbReference>
<evidence type="ECO:0000256" key="1">
    <source>
        <dbReference type="SAM" id="MobiDB-lite"/>
    </source>
</evidence>
<gene>
    <name evidence="3" type="ORF">AWH51_09370</name>
</gene>
<dbReference type="InterPro" id="IPR044927">
    <property type="entry name" value="Endonuclea_NS_2"/>
</dbReference>
<dbReference type="EMBL" id="LQXA01000029">
    <property type="protein sequence ID" value="KZC95188.1"/>
    <property type="molecule type" value="Genomic_DNA"/>
</dbReference>
<evidence type="ECO:0000313" key="4">
    <source>
        <dbReference type="Proteomes" id="UP000076218"/>
    </source>
</evidence>